<evidence type="ECO:0008006" key="3">
    <source>
        <dbReference type="Google" id="ProtNLM"/>
    </source>
</evidence>
<reference evidence="1 2" key="1">
    <citation type="journal article" date="2014" name="Genome Biol. Evol.">
        <title>Comparative genomics and transcriptomics analyses reveal divergent lifestyle features of nematode endoparasitic fungus Hirsutella minnesotensis.</title>
        <authorList>
            <person name="Lai Y."/>
            <person name="Liu K."/>
            <person name="Zhang X."/>
            <person name="Zhang X."/>
            <person name="Li K."/>
            <person name="Wang N."/>
            <person name="Shu C."/>
            <person name="Wu Y."/>
            <person name="Wang C."/>
            <person name="Bushley K.E."/>
            <person name="Xiang M."/>
            <person name="Liu X."/>
        </authorList>
    </citation>
    <scope>NUCLEOTIDE SEQUENCE [LARGE SCALE GENOMIC DNA]</scope>
    <source>
        <strain evidence="1 2">3608</strain>
    </source>
</reference>
<dbReference type="OrthoDB" id="543156at2759"/>
<gene>
    <name evidence="1" type="ORF">HIM_08780</name>
</gene>
<protein>
    <recommendedName>
        <fullName evidence="3">DJ-1/PfpI domain-containing protein</fullName>
    </recommendedName>
</protein>
<evidence type="ECO:0000313" key="1">
    <source>
        <dbReference type="EMBL" id="KJZ71852.1"/>
    </source>
</evidence>
<dbReference type="PANTHER" id="PTHR43068:SF1">
    <property type="entry name" value="SLR1854 PROTEIN"/>
    <property type="match status" value="1"/>
</dbReference>
<proteinExistence type="predicted"/>
<name>A0A0F7ZY49_9HYPO</name>
<dbReference type="AlphaFoldDB" id="A0A0F7ZY49"/>
<keyword evidence="2" id="KW-1185">Reference proteome</keyword>
<dbReference type="PANTHER" id="PTHR43068">
    <property type="entry name" value="SLR1854 PROTEIN"/>
    <property type="match status" value="1"/>
</dbReference>
<dbReference type="SUPFAM" id="SSF52317">
    <property type="entry name" value="Class I glutamine amidotransferase-like"/>
    <property type="match status" value="1"/>
</dbReference>
<sequence>MVKAVILMADYGHDPTEAAVPFKAFKDAGFQVSVATETGKPPECDALMLNGTVGPILGPKPAAVALYKEMIQTPEWKTPAAWTSPNFTLSSYDMVFIPGGQDKAIRQVIDSEDVHKLLVEYFPQTKRPGNKAIGAVCHGVMTLAISKRGDGKSAIHDVETTTLPGMYEEVSYWGTRAFLGDYYKTYGVPSPTMEAVVRKALDNPDAQFKQSLLPMPFIVEEQKYNYISGRYAVDMDILSEKLVTLGKQLKA</sequence>
<dbReference type="EMBL" id="KQ030559">
    <property type="protein sequence ID" value="KJZ71852.1"/>
    <property type="molecule type" value="Genomic_DNA"/>
</dbReference>
<dbReference type="InterPro" id="IPR029062">
    <property type="entry name" value="Class_I_gatase-like"/>
</dbReference>
<evidence type="ECO:0000313" key="2">
    <source>
        <dbReference type="Proteomes" id="UP000054481"/>
    </source>
</evidence>
<dbReference type="InterPro" id="IPR032633">
    <property type="entry name" value="ThiJ-like"/>
</dbReference>
<dbReference type="Gene3D" id="3.40.50.880">
    <property type="match status" value="1"/>
</dbReference>
<organism evidence="1 2">
    <name type="scientific">Hirsutella minnesotensis 3608</name>
    <dbReference type="NCBI Taxonomy" id="1043627"/>
    <lineage>
        <taxon>Eukaryota</taxon>
        <taxon>Fungi</taxon>
        <taxon>Dikarya</taxon>
        <taxon>Ascomycota</taxon>
        <taxon>Pezizomycotina</taxon>
        <taxon>Sordariomycetes</taxon>
        <taxon>Hypocreomycetidae</taxon>
        <taxon>Hypocreales</taxon>
        <taxon>Ophiocordycipitaceae</taxon>
        <taxon>Hirsutella</taxon>
    </lineage>
</organism>
<accession>A0A0F7ZY49</accession>
<dbReference type="Proteomes" id="UP000054481">
    <property type="component" value="Unassembled WGS sequence"/>
</dbReference>
<dbReference type="Pfam" id="PF17124">
    <property type="entry name" value="ThiJ_like"/>
    <property type="match status" value="1"/>
</dbReference>